<evidence type="ECO:0000313" key="6">
    <source>
        <dbReference type="Proteomes" id="UP000695026"/>
    </source>
</evidence>
<sequence length="511" mass="58046">MQLCRGRKMSQQLVKEAFISNLNGTTLLEISIGLPLAPLCLLTRGLLLILYFLHYGSPLCSMYGNFFLDFTLLVVPPLLSCTILASILPFLILFIMAFCTGLLFVIYSKRTNYAQVSLKQISDDFLRTNLEPEYIPSITTFRVFSNLWTSISILAVDFPQYPRRYAKTETYGTGVMDLGVGLFVFGNAVVCPEVRLKPAAIQHKFFYLTRQLLTVWPLLFLGFGRLMSVKAADYYEHVTEYGVHWNFFFTLAVVRMAASLLLTTFPVHKAWIVAVVLAVAYECFLDITPLKMFILHGSNGQDSRIGFLNANREGVFSVIGYLAIYMASVQVGLYLLRKRTTAREWLRVISYFLLAIFLLLVCLCITQLYIDVASRRMANLSFCIWIVAHCLLLFSCFLAVDLVLIFAKLLVGGADIPCSWNLLQSSTYKKTNLEFLHRKTVSQSMCLISAVNKNQLLHFLLANVLTGLVNRLVDTIHSHTLSAMLILHLYMFTNCLIMHVLQAKNIILKWW</sequence>
<evidence type="ECO:0000256" key="2">
    <source>
        <dbReference type="ARBA" id="ARBA00022692"/>
    </source>
</evidence>
<evidence type="ECO:0000256" key="1">
    <source>
        <dbReference type="ARBA" id="ARBA00004141"/>
    </source>
</evidence>
<comment type="pathway">
    <text evidence="5">Glycolipid biosynthesis; glycosylphosphatidylinositol-anchor biosynthesis.</text>
</comment>
<accession>A0A9F5J0B3</accession>
<feature type="transmembrane region" description="Helical" evidence="5">
    <location>
        <begin position="314"/>
        <end position="336"/>
    </location>
</feature>
<dbReference type="OrthoDB" id="15270at2759"/>
<dbReference type="EC" id="2.3.-.-" evidence="5"/>
<feature type="transmembrane region" description="Helical" evidence="5">
    <location>
        <begin position="348"/>
        <end position="370"/>
    </location>
</feature>
<feature type="transmembrane region" description="Helical" evidence="5">
    <location>
        <begin position="74"/>
        <end position="107"/>
    </location>
</feature>
<keyword evidence="4 5" id="KW-0472">Membrane</keyword>
<name>A0A9F5J0B3_PYTBI</name>
<keyword evidence="6" id="KW-1185">Reference proteome</keyword>
<dbReference type="PANTHER" id="PTHR20661:SF0">
    <property type="entry name" value="PHOSPHATIDYLINOSITOL-GLYCAN BIOSYNTHESIS CLASS W PROTEIN"/>
    <property type="match status" value="1"/>
</dbReference>
<feature type="transmembrane region" description="Helical" evidence="5">
    <location>
        <begin position="243"/>
        <end position="263"/>
    </location>
</feature>
<dbReference type="RefSeq" id="XP_025030196.1">
    <property type="nucleotide sequence ID" value="XM_025174428.1"/>
</dbReference>
<feature type="transmembrane region" description="Helical" evidence="5">
    <location>
        <begin position="479"/>
        <end position="501"/>
    </location>
</feature>
<comment type="similarity">
    <text evidence="5">Belongs to the PIGW family.</text>
</comment>
<evidence type="ECO:0000313" key="9">
    <source>
        <dbReference type="RefSeq" id="XP_025030196.1"/>
    </source>
</evidence>
<dbReference type="PANTHER" id="PTHR20661">
    <property type="entry name" value="PHOSPHATIDYLINOSITOL-GLYCAN BIOSYNTHESIS CLASS W PROTEIN"/>
    <property type="match status" value="1"/>
</dbReference>
<keyword evidence="5" id="KW-0012">Acyltransferase</keyword>
<evidence type="ECO:0000313" key="10">
    <source>
        <dbReference type="RefSeq" id="XP_025030197.1"/>
    </source>
</evidence>
<comment type="function">
    <text evidence="5">A acetyltransferase, which acetylates the inositol ring of phosphatidylinositol during biosynthesis of GPI-anchor.</text>
</comment>
<keyword evidence="5" id="KW-0808">Transferase</keyword>
<dbReference type="GO" id="GO:0005789">
    <property type="term" value="C:endoplasmic reticulum membrane"/>
    <property type="evidence" value="ECO:0007669"/>
    <property type="project" value="UniProtKB-SubCell"/>
</dbReference>
<dbReference type="GeneID" id="103050896"/>
<keyword evidence="5" id="KW-0337">GPI-anchor biosynthesis</keyword>
<keyword evidence="2 5" id="KW-0812">Transmembrane</keyword>
<dbReference type="PIRSF" id="PIRSF017321">
    <property type="entry name" value="GWT1"/>
    <property type="match status" value="1"/>
</dbReference>
<dbReference type="CTD" id="284098"/>
<dbReference type="RefSeq" id="XP_025030197.1">
    <property type="nucleotide sequence ID" value="XM_025174429.1"/>
</dbReference>
<evidence type="ECO:0000313" key="11">
    <source>
        <dbReference type="RefSeq" id="XP_025030198.1"/>
    </source>
</evidence>
<reference evidence="7 8" key="1">
    <citation type="submission" date="2025-04" db="UniProtKB">
        <authorList>
            <consortium name="RefSeq"/>
        </authorList>
    </citation>
    <scope>IDENTIFICATION</scope>
    <source>
        <tissue evidence="7 8">Liver</tissue>
    </source>
</reference>
<evidence type="ECO:0000256" key="5">
    <source>
        <dbReference type="RuleBase" id="RU280819"/>
    </source>
</evidence>
<dbReference type="GO" id="GO:0072659">
    <property type="term" value="P:protein localization to plasma membrane"/>
    <property type="evidence" value="ECO:0007669"/>
    <property type="project" value="TreeGrafter"/>
</dbReference>
<dbReference type="Proteomes" id="UP000695026">
    <property type="component" value="Unplaced"/>
</dbReference>
<organism evidence="6 10">
    <name type="scientific">Python bivittatus</name>
    <name type="common">Burmese python</name>
    <name type="synonym">Python molurus bivittatus</name>
    <dbReference type="NCBI Taxonomy" id="176946"/>
    <lineage>
        <taxon>Eukaryota</taxon>
        <taxon>Metazoa</taxon>
        <taxon>Chordata</taxon>
        <taxon>Craniata</taxon>
        <taxon>Vertebrata</taxon>
        <taxon>Euteleostomi</taxon>
        <taxon>Lepidosauria</taxon>
        <taxon>Squamata</taxon>
        <taxon>Bifurcata</taxon>
        <taxon>Unidentata</taxon>
        <taxon>Episquamata</taxon>
        <taxon>Toxicofera</taxon>
        <taxon>Serpentes</taxon>
        <taxon>Henophidia</taxon>
        <taxon>Pythonidae</taxon>
        <taxon>Python</taxon>
    </lineage>
</organism>
<evidence type="ECO:0000313" key="8">
    <source>
        <dbReference type="RefSeq" id="XP_025030195.1"/>
    </source>
</evidence>
<dbReference type="RefSeq" id="XP_025030195.1">
    <property type="nucleotide sequence ID" value="XM_025174427.1"/>
</dbReference>
<dbReference type="Pfam" id="PF06423">
    <property type="entry name" value="GWT1"/>
    <property type="match status" value="1"/>
</dbReference>
<dbReference type="GO" id="GO:0032216">
    <property type="term" value="F:glucosaminyl-phosphatidylinositol O-acyltransferase activity"/>
    <property type="evidence" value="ECO:0007669"/>
    <property type="project" value="TreeGrafter"/>
</dbReference>
<dbReference type="InterPro" id="IPR009447">
    <property type="entry name" value="PIGW/GWT1"/>
</dbReference>
<comment type="subcellular location">
    <subcellularLocation>
        <location evidence="5">Endoplasmic reticulum membrane</location>
        <topology evidence="5">Multi-pass membrane protein</topology>
    </subcellularLocation>
    <subcellularLocation>
        <location evidence="1">Membrane</location>
        <topology evidence="1">Multi-pass membrane protein</topology>
    </subcellularLocation>
</comment>
<comment type="caution">
    <text evidence="5">Lacks conserved residue(s) required for the propagation of feature annotation.</text>
</comment>
<protein>
    <recommendedName>
        <fullName evidence="5">Phosphatidylinositol-glycan biosynthesis class W protein</fullName>
        <ecNumber evidence="5">2.3.-.-</ecNumber>
    </recommendedName>
</protein>
<keyword evidence="3 5" id="KW-1133">Transmembrane helix</keyword>
<dbReference type="RefSeq" id="XP_025030194.1">
    <property type="nucleotide sequence ID" value="XM_025174426.1"/>
</dbReference>
<feature type="transmembrane region" description="Helical" evidence="5">
    <location>
        <begin position="270"/>
        <end position="294"/>
    </location>
</feature>
<evidence type="ECO:0000313" key="7">
    <source>
        <dbReference type="RefSeq" id="XP_025030194.1"/>
    </source>
</evidence>
<proteinExistence type="inferred from homology"/>
<evidence type="ECO:0000256" key="3">
    <source>
        <dbReference type="ARBA" id="ARBA00022989"/>
    </source>
</evidence>
<dbReference type="OMA" id="GLYVMQP"/>
<dbReference type="GO" id="GO:0006506">
    <property type="term" value="P:GPI anchor biosynthetic process"/>
    <property type="evidence" value="ECO:0007669"/>
    <property type="project" value="UniProtKB-KW"/>
</dbReference>
<evidence type="ECO:0000256" key="4">
    <source>
        <dbReference type="ARBA" id="ARBA00023136"/>
    </source>
</evidence>
<dbReference type="RefSeq" id="XP_025030198.1">
    <property type="nucleotide sequence ID" value="XM_025174430.1"/>
</dbReference>
<dbReference type="AlphaFoldDB" id="A0A9F5J0B3"/>
<feature type="transmembrane region" description="Helical" evidence="5">
    <location>
        <begin position="205"/>
        <end position="223"/>
    </location>
</feature>
<gene>
    <name evidence="7 8 9 10 11" type="primary">PIGW</name>
</gene>
<keyword evidence="5" id="KW-0256">Endoplasmic reticulum</keyword>
<feature type="transmembrane region" description="Helical" evidence="5">
    <location>
        <begin position="382"/>
        <end position="407"/>
    </location>
</feature>